<feature type="signal peptide" evidence="1">
    <location>
        <begin position="1"/>
        <end position="18"/>
    </location>
</feature>
<dbReference type="Proteomes" id="UP000613177">
    <property type="component" value="Unassembled WGS sequence"/>
</dbReference>
<gene>
    <name evidence="2" type="ORF">INT48_008015</name>
</gene>
<protein>
    <submittedName>
        <fullName evidence="2">Uncharacterized protein</fullName>
    </submittedName>
</protein>
<dbReference type="AlphaFoldDB" id="A0A8H7SJL9"/>
<proteinExistence type="predicted"/>
<name>A0A8H7SJL9_9FUNG</name>
<accession>A0A8H7SJL9</accession>
<keyword evidence="3" id="KW-1185">Reference proteome</keyword>
<evidence type="ECO:0000313" key="3">
    <source>
        <dbReference type="Proteomes" id="UP000613177"/>
    </source>
</evidence>
<keyword evidence="1" id="KW-0732">Signal</keyword>
<feature type="chain" id="PRO_5034194931" evidence="1">
    <location>
        <begin position="19"/>
        <end position="366"/>
    </location>
</feature>
<evidence type="ECO:0000256" key="1">
    <source>
        <dbReference type="SAM" id="SignalP"/>
    </source>
</evidence>
<organism evidence="2 3">
    <name type="scientific">Thamnidium elegans</name>
    <dbReference type="NCBI Taxonomy" id="101142"/>
    <lineage>
        <taxon>Eukaryota</taxon>
        <taxon>Fungi</taxon>
        <taxon>Fungi incertae sedis</taxon>
        <taxon>Mucoromycota</taxon>
        <taxon>Mucoromycotina</taxon>
        <taxon>Mucoromycetes</taxon>
        <taxon>Mucorales</taxon>
        <taxon>Mucorineae</taxon>
        <taxon>Mucoraceae</taxon>
        <taxon>Thamnidium</taxon>
    </lineage>
</organism>
<sequence>MKFLLWLIPLFICLSVQARYATDTKPLLQNQSLLHLESYQQKWTTHTDRVKRLVTKVRSELKSNNNIRLTTEYTMTDIIFFLKRYLPTWVYPPSAWKQDPITRRRNIARTVRSSPLASRPRYVALRDEMIEWTKTCNQNYYNHYAVDSIDGLESLIDSMLDFVAVTTDKELMNPVFLSTGFATLNKAIHNYIEGNNQEFLMITKEANDQFNTIATLAGELRIPLESMREDAISQTKYIRDELFEKVVYGLHHLAYTIQTNIETLASELVDADETTSEALRKHTADTIHSELLYFENIEIVTLKLKSVIAQVWKNATNELAQSPFTAGYWIDVTTEVKEAFAELARLIAIALRSVHKRKICSCSLKL</sequence>
<reference evidence="2" key="1">
    <citation type="submission" date="2021-01" db="EMBL/GenBank/DDBJ databases">
        <title>Metabolic potential, ecology and presence of endohyphal bacteria is reflected in genomic diversity of Mucoromycotina.</title>
        <authorList>
            <person name="Muszewska A."/>
            <person name="Okrasinska A."/>
            <person name="Steczkiewicz K."/>
            <person name="Drgas O."/>
            <person name="Orlowska M."/>
            <person name="Perlinska-Lenart U."/>
            <person name="Aleksandrzak-Piekarczyk T."/>
            <person name="Szatraj K."/>
            <person name="Zielenkiewicz U."/>
            <person name="Pilsyk S."/>
            <person name="Malc E."/>
            <person name="Mieczkowski P."/>
            <person name="Kruszewska J.S."/>
            <person name="Biernat P."/>
            <person name="Pawlowska J."/>
        </authorList>
    </citation>
    <scope>NUCLEOTIDE SEQUENCE</scope>
    <source>
        <strain evidence="2">WA0000018081</strain>
    </source>
</reference>
<evidence type="ECO:0000313" key="2">
    <source>
        <dbReference type="EMBL" id="KAG2230674.1"/>
    </source>
</evidence>
<dbReference type="OrthoDB" id="2245566at2759"/>
<comment type="caution">
    <text evidence="2">The sequence shown here is derived from an EMBL/GenBank/DDBJ whole genome shotgun (WGS) entry which is preliminary data.</text>
</comment>
<dbReference type="EMBL" id="JAEPRE010000189">
    <property type="protein sequence ID" value="KAG2230674.1"/>
    <property type="molecule type" value="Genomic_DNA"/>
</dbReference>